<organism evidence="3 4">
    <name type="scientific">Mucispirillum schaedleri ASF457</name>
    <dbReference type="NCBI Taxonomy" id="1379858"/>
    <lineage>
        <taxon>Bacteria</taxon>
        <taxon>Pseudomonadati</taxon>
        <taxon>Deferribacterota</taxon>
        <taxon>Deferribacteres</taxon>
        <taxon>Deferribacterales</taxon>
        <taxon>Mucispirillaceae</taxon>
        <taxon>Mucispirillum</taxon>
    </lineage>
</organism>
<protein>
    <submittedName>
        <fullName evidence="3">Uncharacterized protein</fullName>
    </submittedName>
</protein>
<dbReference type="EMBL" id="CP097562">
    <property type="protein sequence ID" value="USF22983.1"/>
    <property type="molecule type" value="Genomic_DNA"/>
</dbReference>
<proteinExistence type="predicted"/>
<reference evidence="3" key="1">
    <citation type="journal article" date="2014" name="Genome Announc.">
        <title>Draft genome sequences of the altered schaedler flora, a defined bacterial community from gnotobiotic mice.</title>
        <authorList>
            <person name="Wannemuehler M.J."/>
            <person name="Overstreet A.M."/>
            <person name="Ward D.V."/>
            <person name="Phillips G.J."/>
        </authorList>
    </citation>
    <scope>NUCLEOTIDE SEQUENCE</scope>
    <source>
        <strain evidence="3">ASF457</strain>
    </source>
</reference>
<keyword evidence="2" id="KW-0472">Membrane</keyword>
<keyword evidence="2" id="KW-0812">Transmembrane</keyword>
<dbReference type="AlphaFoldDB" id="V2PX43"/>
<feature type="transmembrane region" description="Helical" evidence="2">
    <location>
        <begin position="366"/>
        <end position="385"/>
    </location>
</feature>
<feature type="compositionally biased region" description="Basic and acidic residues" evidence="1">
    <location>
        <begin position="110"/>
        <end position="131"/>
    </location>
</feature>
<dbReference type="KEGG" id="msch:N508_000036"/>
<reference evidence="3" key="3">
    <citation type="submission" date="2022-06" db="EMBL/GenBank/DDBJ databases">
        <title>Resources to Facilitate Use of the Altered Schaedler Flora (ASF) Mouse Model to Study Microbiome Function.</title>
        <authorList>
            <person name="Proctor A."/>
            <person name="Parvinroo S."/>
            <person name="Richie T."/>
            <person name="Jia X."/>
            <person name="Lee S.T.M."/>
            <person name="Karp P.D."/>
            <person name="Paley S."/>
            <person name="Kostic A.D."/>
            <person name="Pierre J.F."/>
            <person name="Wannemuehler M.J."/>
            <person name="Phillips G.J."/>
        </authorList>
    </citation>
    <scope>NUCLEOTIDE SEQUENCE</scope>
    <source>
        <strain evidence="3">ASF457</strain>
    </source>
</reference>
<sequence>MKLDSMNKKNQYKFLYDVLGNSIIVENLINEDCSENNQKGNILINPKKEQYLKFTFFNNFRDNSKDNIVTLYFKSRIIKDDPEGDSKKEKTKIYIDTDTQHLLRMFNKDIQNEKNKNDKSKNNGSETKDNSEENNNSVNNIIDEEDRKYILYNLFYGNKDVYLKYQKSSYNENEDDNVNIENIDIEQISNDLRGYSTLKASNTNSYIGKSFFFIICERGFAVYDIWTDVRRYHNIAILFLLAIAYNLKMDDFLKNGAELYNKHRYDIEKIIELQESIHAFNLQFFFGTPVKMDRHRLCSLWNIIAENYNIKTKHDEVNTQVLELTKLLENRKSQTFNTNIALIGIILAVAPFVIEITKFFIKESDIAGKLIVYLSTIIIAIITLMRSFIWRKIKNILNIVQEKK</sequence>
<dbReference type="Proteomes" id="UP000017429">
    <property type="component" value="Chromosome"/>
</dbReference>
<evidence type="ECO:0000256" key="1">
    <source>
        <dbReference type="SAM" id="MobiDB-lite"/>
    </source>
</evidence>
<name>V2PX43_9BACT</name>
<gene>
    <name evidence="3" type="ORF">N508_000036</name>
</gene>
<evidence type="ECO:0000256" key="2">
    <source>
        <dbReference type="SAM" id="Phobius"/>
    </source>
</evidence>
<keyword evidence="2" id="KW-1133">Transmembrane helix</keyword>
<reference evidence="3" key="2">
    <citation type="submission" date="2022-05" db="EMBL/GenBank/DDBJ databases">
        <authorList>
            <person name="Proctor A.L."/>
            <person name="Phillips G.J."/>
            <person name="Wannemuehler M.J."/>
        </authorList>
    </citation>
    <scope>NUCLEOTIDE SEQUENCE</scope>
    <source>
        <strain evidence="3">ASF457</strain>
    </source>
</reference>
<accession>V2PX43</accession>
<evidence type="ECO:0000313" key="3">
    <source>
        <dbReference type="EMBL" id="USF22983.1"/>
    </source>
</evidence>
<evidence type="ECO:0000313" key="4">
    <source>
        <dbReference type="Proteomes" id="UP000017429"/>
    </source>
</evidence>
<keyword evidence="4" id="KW-1185">Reference proteome</keyword>
<feature type="region of interest" description="Disordered" evidence="1">
    <location>
        <begin position="110"/>
        <end position="139"/>
    </location>
</feature>
<feature type="transmembrane region" description="Helical" evidence="2">
    <location>
        <begin position="336"/>
        <end position="354"/>
    </location>
</feature>